<proteinExistence type="predicted"/>
<organism evidence="2 3">
    <name type="scientific">Amycolatopsis australiensis</name>
    <dbReference type="NCBI Taxonomy" id="546364"/>
    <lineage>
        <taxon>Bacteria</taxon>
        <taxon>Bacillati</taxon>
        <taxon>Actinomycetota</taxon>
        <taxon>Actinomycetes</taxon>
        <taxon>Pseudonocardiales</taxon>
        <taxon>Pseudonocardiaceae</taxon>
        <taxon>Amycolatopsis</taxon>
    </lineage>
</organism>
<feature type="region of interest" description="Disordered" evidence="1">
    <location>
        <begin position="169"/>
        <end position="289"/>
    </location>
</feature>
<sequence length="289" mass="29491">MCLSGKEVEMTQGPGGQSPPSTTETAKTEAREVASTAADRGSEVAQTAAEEAKHVATHAQREARDLLREGREQLQSQAREGQQKAAQSLNELAGQLERMAEQTDSPGLAADIARQVSDRTRSVADWLEHREPGDLLDEVRRFARRRPGTFLVGAAVAGALVGRLTRGVVAQQQEKNSPDGQAAPQPHAGPAGRPPVPPATTQPGAIPPSTTAPQQGGIPAPGSIPPAAPQPGGVPGTPPAPAPGGYTAPQPGGVPGAPPAPAPGGYTAPQPPDALPQPSPRFSAPGQVP</sequence>
<reference evidence="3" key="1">
    <citation type="submission" date="2016-11" db="EMBL/GenBank/DDBJ databases">
        <authorList>
            <person name="Varghese N."/>
            <person name="Submissions S."/>
        </authorList>
    </citation>
    <scope>NUCLEOTIDE SEQUENCE [LARGE SCALE GENOMIC DNA]</scope>
    <source>
        <strain evidence="3">DSM 44671</strain>
    </source>
</reference>
<protein>
    <submittedName>
        <fullName evidence="2">Uncharacterized protein</fullName>
    </submittedName>
</protein>
<feature type="compositionally biased region" description="Polar residues" evidence="1">
    <location>
        <begin position="73"/>
        <end position="90"/>
    </location>
</feature>
<accession>A0A1K1REU3</accession>
<name>A0A1K1REU3_9PSEU</name>
<gene>
    <name evidence="2" type="ORF">SAMN04489730_3126</name>
</gene>
<dbReference type="EMBL" id="FPJG01000006">
    <property type="protein sequence ID" value="SFW70541.1"/>
    <property type="molecule type" value="Genomic_DNA"/>
</dbReference>
<feature type="compositionally biased region" description="Low complexity" evidence="1">
    <location>
        <begin position="212"/>
        <end position="221"/>
    </location>
</feature>
<evidence type="ECO:0000313" key="2">
    <source>
        <dbReference type="EMBL" id="SFW70541.1"/>
    </source>
</evidence>
<dbReference type="Proteomes" id="UP000182740">
    <property type="component" value="Unassembled WGS sequence"/>
</dbReference>
<feature type="region of interest" description="Disordered" evidence="1">
    <location>
        <begin position="1"/>
        <end position="110"/>
    </location>
</feature>
<evidence type="ECO:0000256" key="1">
    <source>
        <dbReference type="SAM" id="MobiDB-lite"/>
    </source>
</evidence>
<feature type="compositionally biased region" description="Low complexity" evidence="1">
    <location>
        <begin position="178"/>
        <end position="191"/>
    </location>
</feature>
<keyword evidence="3" id="KW-1185">Reference proteome</keyword>
<dbReference type="AlphaFoldDB" id="A0A1K1REU3"/>
<dbReference type="STRING" id="546364.SAMN04489730_3126"/>
<evidence type="ECO:0000313" key="3">
    <source>
        <dbReference type="Proteomes" id="UP000182740"/>
    </source>
</evidence>
<feature type="compositionally biased region" description="Pro residues" evidence="1">
    <location>
        <begin position="269"/>
        <end position="279"/>
    </location>
</feature>
<feature type="compositionally biased region" description="Basic and acidic residues" evidence="1">
    <location>
        <begin position="50"/>
        <end position="72"/>
    </location>
</feature>